<dbReference type="Proteomes" id="UP000257109">
    <property type="component" value="Unassembled WGS sequence"/>
</dbReference>
<proteinExistence type="predicted"/>
<evidence type="ECO:0000313" key="2">
    <source>
        <dbReference type="Proteomes" id="UP000257109"/>
    </source>
</evidence>
<dbReference type="AlphaFoldDB" id="A0A371GA50"/>
<organism evidence="1 2">
    <name type="scientific">Mucuna pruriens</name>
    <name type="common">Velvet bean</name>
    <name type="synonym">Dolichos pruriens</name>
    <dbReference type="NCBI Taxonomy" id="157652"/>
    <lineage>
        <taxon>Eukaryota</taxon>
        <taxon>Viridiplantae</taxon>
        <taxon>Streptophyta</taxon>
        <taxon>Embryophyta</taxon>
        <taxon>Tracheophyta</taxon>
        <taxon>Spermatophyta</taxon>
        <taxon>Magnoliopsida</taxon>
        <taxon>eudicotyledons</taxon>
        <taxon>Gunneridae</taxon>
        <taxon>Pentapetalae</taxon>
        <taxon>rosids</taxon>
        <taxon>fabids</taxon>
        <taxon>Fabales</taxon>
        <taxon>Fabaceae</taxon>
        <taxon>Papilionoideae</taxon>
        <taxon>50 kb inversion clade</taxon>
        <taxon>NPAAA clade</taxon>
        <taxon>indigoferoid/millettioid clade</taxon>
        <taxon>Phaseoleae</taxon>
        <taxon>Mucuna</taxon>
    </lineage>
</organism>
<gene>
    <name evidence="1" type="ORF">CR513_31139</name>
</gene>
<keyword evidence="2" id="KW-1185">Reference proteome</keyword>
<feature type="non-terminal residue" evidence="1">
    <location>
        <position position="1"/>
    </location>
</feature>
<evidence type="ECO:0008006" key="3">
    <source>
        <dbReference type="Google" id="ProtNLM"/>
    </source>
</evidence>
<sequence length="131" mass="15234">MVSQHMSFGSNYFPSHYGIRLEHDCIYSLLLGSITTWEQLLHAFLDKYFSSSKTSYMRSQITTFSHNKRTWLAIHIFYKGLNLSTKLPLDVVASRAFMRKGLDDGYKLIEEIVKNHYLWSAETSNPTNKSM</sequence>
<accession>A0A371GA50</accession>
<dbReference type="EMBL" id="QJKJ01006241">
    <property type="protein sequence ID" value="RDX87401.1"/>
    <property type="molecule type" value="Genomic_DNA"/>
</dbReference>
<evidence type="ECO:0000313" key="1">
    <source>
        <dbReference type="EMBL" id="RDX87401.1"/>
    </source>
</evidence>
<name>A0A371GA50_MUCPR</name>
<dbReference type="OrthoDB" id="1436017at2759"/>
<protein>
    <recommendedName>
        <fullName evidence="3">Retrotransposon gag domain-containing protein</fullName>
    </recommendedName>
</protein>
<reference evidence="1" key="1">
    <citation type="submission" date="2018-05" db="EMBL/GenBank/DDBJ databases">
        <title>Draft genome of Mucuna pruriens seed.</title>
        <authorList>
            <person name="Nnadi N.E."/>
            <person name="Vos R."/>
            <person name="Hasami M.H."/>
            <person name="Devisetty U.K."/>
            <person name="Aguiy J.C."/>
        </authorList>
    </citation>
    <scope>NUCLEOTIDE SEQUENCE [LARGE SCALE GENOMIC DNA]</scope>
    <source>
        <strain evidence="1">JCA_2017</strain>
    </source>
</reference>
<comment type="caution">
    <text evidence="1">The sequence shown here is derived from an EMBL/GenBank/DDBJ whole genome shotgun (WGS) entry which is preliminary data.</text>
</comment>